<evidence type="ECO:0000256" key="2">
    <source>
        <dbReference type="PROSITE-ProRule" id="PRU00284"/>
    </source>
</evidence>
<name>A0A3D8I7K5_9HELI</name>
<dbReference type="PANTHER" id="PTHR32089">
    <property type="entry name" value="METHYL-ACCEPTING CHEMOTAXIS PROTEIN MCPB"/>
    <property type="match status" value="1"/>
</dbReference>
<gene>
    <name evidence="5" type="ORF">CQA63_01025</name>
</gene>
<proteinExistence type="predicted"/>
<organism evidence="5 6">
    <name type="scientific">Helicobacter marmotae</name>
    <dbReference type="NCBI Taxonomy" id="152490"/>
    <lineage>
        <taxon>Bacteria</taxon>
        <taxon>Pseudomonadati</taxon>
        <taxon>Campylobacterota</taxon>
        <taxon>Epsilonproteobacteria</taxon>
        <taxon>Campylobacterales</taxon>
        <taxon>Helicobacteraceae</taxon>
        <taxon>Helicobacter</taxon>
    </lineage>
</organism>
<dbReference type="Gene3D" id="1.10.287.950">
    <property type="entry name" value="Methyl-accepting chemotaxis protein"/>
    <property type="match status" value="1"/>
</dbReference>
<dbReference type="Pfam" id="PF00015">
    <property type="entry name" value="MCPsignal"/>
    <property type="match status" value="1"/>
</dbReference>
<dbReference type="SUPFAM" id="SSF58104">
    <property type="entry name" value="Methyl-accepting chemotaxis protein (MCP) signaling domain"/>
    <property type="match status" value="1"/>
</dbReference>
<dbReference type="GO" id="GO:0007165">
    <property type="term" value="P:signal transduction"/>
    <property type="evidence" value="ECO:0007669"/>
    <property type="project" value="UniProtKB-KW"/>
</dbReference>
<sequence length="471" mass="52022">MLQLKIKVWAMKSMIILIVFASFVGIGVDIVFIGLSWHSLIYAFIAIFALLGYYRFAKRAQFIQGIIHLSRSYARGEFEGRILHINVDKDLHELANNLNILIDNLEAFMREISASISCAQEGRFYRKAFGAGLSGAFCSNIATINQALASIEQNAKDNVKNALAKSLMDMSLGNQNADLRLISSGLEEDFMYMKHVYENVGDIKELSANSKHDVGVVTDSISTLAALVTENSNIIHNFAAKSNDISSILSVISDIADHINLLALNAAIEAARAGEHGRGFAVVADEVRKLAERTHEATNNISVVVQTMTEEIAQITESSSKIEDIAQESYKATEAFNEVFDTLEKDTANLFVIFSKASKKLLLSIGKLEHIVYKSSLYLSFNLNKEMLDFASISPLGELLSQEGNLKELGADTKGIEGLQKQMLLCAQDSIKLLSQPLSQQNAQSIIHSLTLLEQRSTELMEHLRQEKLAL</sequence>
<dbReference type="Proteomes" id="UP000256599">
    <property type="component" value="Unassembled WGS sequence"/>
</dbReference>
<keyword evidence="3" id="KW-0472">Membrane</keyword>
<dbReference type="PROSITE" id="PS50111">
    <property type="entry name" value="CHEMOTAXIS_TRANSDUC_2"/>
    <property type="match status" value="1"/>
</dbReference>
<feature type="domain" description="Methyl-accepting transducer" evidence="4">
    <location>
        <begin position="174"/>
        <end position="343"/>
    </location>
</feature>
<evidence type="ECO:0000256" key="3">
    <source>
        <dbReference type="SAM" id="Phobius"/>
    </source>
</evidence>
<keyword evidence="6" id="KW-1185">Reference proteome</keyword>
<dbReference type="OrthoDB" id="1808874at2"/>
<evidence type="ECO:0000256" key="1">
    <source>
        <dbReference type="ARBA" id="ARBA00023224"/>
    </source>
</evidence>
<accession>A0A3D8I7K5</accession>
<dbReference type="SMART" id="SM00283">
    <property type="entry name" value="MA"/>
    <property type="match status" value="1"/>
</dbReference>
<comment type="caution">
    <text evidence="5">The sequence shown here is derived from an EMBL/GenBank/DDBJ whole genome shotgun (WGS) entry which is preliminary data.</text>
</comment>
<reference evidence="5 6" key="1">
    <citation type="submission" date="2018-04" db="EMBL/GenBank/DDBJ databases">
        <title>Novel Campyloabacter and Helicobacter Species and Strains.</title>
        <authorList>
            <person name="Mannion A.J."/>
            <person name="Shen Z."/>
            <person name="Fox J.G."/>
        </authorList>
    </citation>
    <scope>NUCLEOTIDE SEQUENCE [LARGE SCALE GENOMIC DNA]</scope>
    <source>
        <strain evidence="5 6">MIT 98-6070</strain>
    </source>
</reference>
<keyword evidence="3" id="KW-0812">Transmembrane</keyword>
<protein>
    <submittedName>
        <fullName evidence="5">Methyl-accepting chemotaxis protein</fullName>
    </submittedName>
</protein>
<keyword evidence="1 2" id="KW-0807">Transducer</keyword>
<feature type="transmembrane region" description="Helical" evidence="3">
    <location>
        <begin position="12"/>
        <end position="33"/>
    </location>
</feature>
<evidence type="ECO:0000313" key="5">
    <source>
        <dbReference type="EMBL" id="RDU61118.1"/>
    </source>
</evidence>
<dbReference type="PANTHER" id="PTHR32089:SF114">
    <property type="entry name" value="METHYL-ACCEPTING CHEMOTAXIS PROTEIN MCPB"/>
    <property type="match status" value="1"/>
</dbReference>
<evidence type="ECO:0000259" key="4">
    <source>
        <dbReference type="PROSITE" id="PS50111"/>
    </source>
</evidence>
<dbReference type="GO" id="GO:0016020">
    <property type="term" value="C:membrane"/>
    <property type="evidence" value="ECO:0007669"/>
    <property type="project" value="InterPro"/>
</dbReference>
<dbReference type="EMBL" id="NXLR01000001">
    <property type="protein sequence ID" value="RDU61118.1"/>
    <property type="molecule type" value="Genomic_DNA"/>
</dbReference>
<keyword evidence="3" id="KW-1133">Transmembrane helix</keyword>
<feature type="transmembrane region" description="Helical" evidence="3">
    <location>
        <begin position="39"/>
        <end position="56"/>
    </location>
</feature>
<dbReference type="InterPro" id="IPR004089">
    <property type="entry name" value="MCPsignal_dom"/>
</dbReference>
<evidence type="ECO:0000313" key="6">
    <source>
        <dbReference type="Proteomes" id="UP000256599"/>
    </source>
</evidence>
<dbReference type="AlphaFoldDB" id="A0A3D8I7K5"/>